<proteinExistence type="predicted"/>
<dbReference type="EMBL" id="CP010992">
    <property type="protein sequence ID" value="QCV57102.1"/>
    <property type="molecule type" value="Genomic_DNA"/>
</dbReference>
<reference evidence="2" key="1">
    <citation type="submission" date="2016-03" db="EMBL/GenBank/DDBJ databases">
        <title>Flavobacterium columnare strain B185, complete genome.</title>
        <authorList>
            <person name="Sundberg L.-R."/>
            <person name="Papponen P."/>
            <person name="Laanto E."/>
        </authorList>
    </citation>
    <scope>NUCLEOTIDE SEQUENCE [LARGE SCALE GENOMIC DNA]</scope>
    <source>
        <strain evidence="2">B185</strain>
    </source>
</reference>
<organism evidence="1 2">
    <name type="scientific">Flavobacterium columnare</name>
    <dbReference type="NCBI Taxonomy" id="996"/>
    <lineage>
        <taxon>Bacteria</taxon>
        <taxon>Pseudomonadati</taxon>
        <taxon>Bacteroidota</taxon>
        <taxon>Flavobacteriia</taxon>
        <taxon>Flavobacteriales</taxon>
        <taxon>Flavobacteriaceae</taxon>
        <taxon>Flavobacterium</taxon>
    </lineage>
</organism>
<name>A0AAJ3ZJJ7_9FLAO</name>
<accession>A0AAJ3ZJJ7</accession>
<gene>
    <name evidence="1" type="ORF">UN65_14690</name>
</gene>
<reference evidence="1 2" key="2">
    <citation type="submission" date="2019-05" db="EMBL/GenBank/DDBJ databases">
        <authorList>
            <person name="Ravantti J.J."/>
        </authorList>
    </citation>
    <scope>NUCLEOTIDE SEQUENCE [LARGE SCALE GENOMIC DNA]</scope>
    <source>
        <strain evidence="1 2">B185</strain>
    </source>
</reference>
<evidence type="ECO:0000313" key="1">
    <source>
        <dbReference type="EMBL" id="QCV57102.1"/>
    </source>
</evidence>
<evidence type="ECO:0000313" key="2">
    <source>
        <dbReference type="Proteomes" id="UP000304840"/>
    </source>
</evidence>
<protein>
    <submittedName>
        <fullName evidence="1">Uncharacterized protein</fullName>
    </submittedName>
</protein>
<dbReference type="RefSeq" id="WP_138424918.1">
    <property type="nucleotide sequence ID" value="NZ_CP010992.1"/>
</dbReference>
<sequence length="147" mass="16443">MDEKLVCGLTDSQITALKKKHGFLVIVTIQQGGIELKENINRLETLLLEEGDKLPNKKQVEKDLKMAKDEFEAKHTFHAIFKEPTFEVLEATGSIGKNSEIKGTVALYENCIIKADDEINNRDFAKLKALEGLAQHMNSFSVGVKNL</sequence>
<dbReference type="Proteomes" id="UP000304840">
    <property type="component" value="Chromosome"/>
</dbReference>
<dbReference type="AlphaFoldDB" id="A0AAJ3ZJJ7"/>